<gene>
    <name evidence="6" type="primary">20354863</name>
    <name evidence="5" type="ORF">GGTG_14405</name>
</gene>
<reference evidence="5" key="2">
    <citation type="submission" date="2010-07" db="EMBL/GenBank/DDBJ databases">
        <authorList>
            <consortium name="The Broad Institute Genome Sequencing Platform"/>
            <consortium name="Broad Institute Genome Sequencing Center for Infectious Disease"/>
            <person name="Ma L.-J."/>
            <person name="Dead R."/>
            <person name="Young S."/>
            <person name="Zeng Q."/>
            <person name="Koehrsen M."/>
            <person name="Alvarado L."/>
            <person name="Berlin A."/>
            <person name="Chapman S.B."/>
            <person name="Chen Z."/>
            <person name="Freedman E."/>
            <person name="Gellesch M."/>
            <person name="Goldberg J."/>
            <person name="Griggs A."/>
            <person name="Gujja S."/>
            <person name="Heilman E.R."/>
            <person name="Heiman D."/>
            <person name="Hepburn T."/>
            <person name="Howarth C."/>
            <person name="Jen D."/>
            <person name="Larson L."/>
            <person name="Mehta T."/>
            <person name="Neiman D."/>
            <person name="Pearson M."/>
            <person name="Roberts A."/>
            <person name="Saif S."/>
            <person name="Shea T."/>
            <person name="Shenoy N."/>
            <person name="Sisk P."/>
            <person name="Stolte C."/>
            <person name="Sykes S."/>
            <person name="Walk T."/>
            <person name="White J."/>
            <person name="Yandava C."/>
            <person name="Haas B."/>
            <person name="Nusbaum C."/>
            <person name="Birren B."/>
        </authorList>
    </citation>
    <scope>NUCLEOTIDE SEQUENCE</scope>
    <source>
        <strain evidence="5">R3-111a-1</strain>
    </source>
</reference>
<organism evidence="5">
    <name type="scientific">Gaeumannomyces tritici (strain R3-111a-1)</name>
    <name type="common">Wheat and barley take-all root rot fungus</name>
    <name type="synonym">Gaeumannomyces graminis var. tritici</name>
    <dbReference type="NCBI Taxonomy" id="644352"/>
    <lineage>
        <taxon>Eukaryota</taxon>
        <taxon>Fungi</taxon>
        <taxon>Dikarya</taxon>
        <taxon>Ascomycota</taxon>
        <taxon>Pezizomycotina</taxon>
        <taxon>Sordariomycetes</taxon>
        <taxon>Sordariomycetidae</taxon>
        <taxon>Magnaporthales</taxon>
        <taxon>Magnaporthaceae</taxon>
        <taxon>Gaeumannomyces</taxon>
    </lineage>
</organism>
<dbReference type="InterPro" id="IPR027377">
    <property type="entry name" value="ZAR1/RTP1-5-like_Znf-3CxxC"/>
</dbReference>
<sequence length="107" mass="12418">MGRFECHNAECSSSGWASKMIPITIQMYPSRRYNAIVYHQRCQKCESLSRPILDDSYGERVAYWLKKWSGVRVQAPQHSQRKNDKPHRSNLCEGCKAGHCKNGDWND</sequence>
<keyword evidence="1" id="KW-0479">Metal-binding</keyword>
<feature type="domain" description="3CxxC-type" evidence="4">
    <location>
        <begin position="1"/>
        <end position="98"/>
    </location>
</feature>
<dbReference type="AlphaFoldDB" id="J3PLD9"/>
<keyword evidence="2" id="KW-0863">Zinc-finger</keyword>
<keyword evidence="3" id="KW-0862">Zinc</keyword>
<reference evidence="7" key="1">
    <citation type="submission" date="2010-07" db="EMBL/GenBank/DDBJ databases">
        <title>The genome sequence of Gaeumannomyces graminis var. tritici strain R3-111a-1.</title>
        <authorList>
            <consortium name="The Broad Institute Genome Sequencing Platform"/>
            <person name="Ma L.-J."/>
            <person name="Dead R."/>
            <person name="Young S."/>
            <person name="Zeng Q."/>
            <person name="Koehrsen M."/>
            <person name="Alvarado L."/>
            <person name="Berlin A."/>
            <person name="Chapman S.B."/>
            <person name="Chen Z."/>
            <person name="Freedman E."/>
            <person name="Gellesch M."/>
            <person name="Goldberg J."/>
            <person name="Griggs A."/>
            <person name="Gujja S."/>
            <person name="Heilman E.R."/>
            <person name="Heiman D."/>
            <person name="Hepburn T."/>
            <person name="Howarth C."/>
            <person name="Jen D."/>
            <person name="Larson L."/>
            <person name="Mehta T."/>
            <person name="Neiman D."/>
            <person name="Pearson M."/>
            <person name="Roberts A."/>
            <person name="Saif S."/>
            <person name="Shea T."/>
            <person name="Shenoy N."/>
            <person name="Sisk P."/>
            <person name="Stolte C."/>
            <person name="Sykes S."/>
            <person name="Walk T."/>
            <person name="White J."/>
            <person name="Yandava C."/>
            <person name="Haas B."/>
            <person name="Nusbaum C."/>
            <person name="Birren B."/>
        </authorList>
    </citation>
    <scope>NUCLEOTIDE SEQUENCE [LARGE SCALE GENOMIC DNA]</scope>
    <source>
        <strain evidence="7">R3-111a-1</strain>
    </source>
</reference>
<evidence type="ECO:0000313" key="5">
    <source>
        <dbReference type="EMBL" id="EJT68017.1"/>
    </source>
</evidence>
<evidence type="ECO:0000259" key="4">
    <source>
        <dbReference type="SMART" id="SM01328"/>
    </source>
</evidence>
<keyword evidence="7" id="KW-1185">Reference proteome</keyword>
<evidence type="ECO:0000256" key="3">
    <source>
        <dbReference type="ARBA" id="ARBA00022833"/>
    </source>
</evidence>
<evidence type="ECO:0000256" key="1">
    <source>
        <dbReference type="ARBA" id="ARBA00022723"/>
    </source>
</evidence>
<dbReference type="RefSeq" id="XP_009230595.1">
    <property type="nucleotide sequence ID" value="XM_009232331.1"/>
</dbReference>
<protein>
    <recommendedName>
        <fullName evidence="4">3CxxC-type domain-containing protein</fullName>
    </recommendedName>
</protein>
<accession>J3PLD9</accession>
<dbReference type="EMBL" id="GL385766">
    <property type="protein sequence ID" value="EJT68017.1"/>
    <property type="molecule type" value="Genomic_DNA"/>
</dbReference>
<dbReference type="eggNOG" id="ENOG502SPG4">
    <property type="taxonomic scope" value="Eukaryota"/>
</dbReference>
<dbReference type="GeneID" id="20354863"/>
<reference evidence="6" key="5">
    <citation type="submission" date="2018-04" db="UniProtKB">
        <authorList>
            <consortium name="EnsemblFungi"/>
        </authorList>
    </citation>
    <scope>IDENTIFICATION</scope>
    <source>
        <strain evidence="6">R3-111a-1</strain>
    </source>
</reference>
<name>J3PLD9_GAET3</name>
<dbReference type="VEuPathDB" id="FungiDB:GGTG_14405"/>
<dbReference type="EnsemblFungi" id="EJT68017">
    <property type="protein sequence ID" value="EJT68017"/>
    <property type="gene ID" value="GGTG_14405"/>
</dbReference>
<proteinExistence type="predicted"/>
<evidence type="ECO:0000313" key="7">
    <source>
        <dbReference type="Proteomes" id="UP000006039"/>
    </source>
</evidence>
<evidence type="ECO:0000256" key="2">
    <source>
        <dbReference type="ARBA" id="ARBA00022771"/>
    </source>
</evidence>
<dbReference type="Proteomes" id="UP000006039">
    <property type="component" value="Unassembled WGS sequence"/>
</dbReference>
<evidence type="ECO:0000313" key="6">
    <source>
        <dbReference type="EnsemblFungi" id="EJT68017"/>
    </source>
</evidence>
<reference evidence="6" key="4">
    <citation type="journal article" date="2015" name="G3 (Bethesda)">
        <title>Genome sequences of three phytopathogenic species of the Magnaporthaceae family of fungi.</title>
        <authorList>
            <person name="Okagaki L.H."/>
            <person name="Nunes C.C."/>
            <person name="Sailsbery J."/>
            <person name="Clay B."/>
            <person name="Brown D."/>
            <person name="John T."/>
            <person name="Oh Y."/>
            <person name="Young N."/>
            <person name="Fitzgerald M."/>
            <person name="Haas B.J."/>
            <person name="Zeng Q."/>
            <person name="Young S."/>
            <person name="Adiconis X."/>
            <person name="Fan L."/>
            <person name="Levin J.Z."/>
            <person name="Mitchell T.K."/>
            <person name="Okubara P.A."/>
            <person name="Farman M.L."/>
            <person name="Kohn L.M."/>
            <person name="Birren B."/>
            <person name="Ma L.-J."/>
            <person name="Dean R.A."/>
        </authorList>
    </citation>
    <scope>NUCLEOTIDE SEQUENCE</scope>
    <source>
        <strain evidence="6">R3-111a-1</strain>
    </source>
</reference>
<dbReference type="SMART" id="SM01328">
    <property type="entry name" value="zf-3CxxC"/>
    <property type="match status" value="1"/>
</dbReference>
<dbReference type="HOGENOM" id="CLU_089692_1_0_1"/>
<dbReference type="GO" id="GO:0008270">
    <property type="term" value="F:zinc ion binding"/>
    <property type="evidence" value="ECO:0007669"/>
    <property type="project" value="UniProtKB-KW"/>
</dbReference>
<dbReference type="STRING" id="644352.J3PLD9"/>
<reference evidence="5" key="3">
    <citation type="submission" date="2010-09" db="EMBL/GenBank/DDBJ databases">
        <title>Annotation of Gaeumannomyces graminis var. tritici R3-111a-1.</title>
        <authorList>
            <consortium name="The Broad Institute Genome Sequencing Platform"/>
            <person name="Ma L.-J."/>
            <person name="Dead R."/>
            <person name="Young S.K."/>
            <person name="Zeng Q."/>
            <person name="Gargeya S."/>
            <person name="Fitzgerald M."/>
            <person name="Haas B."/>
            <person name="Abouelleil A."/>
            <person name="Alvarado L."/>
            <person name="Arachchi H.M."/>
            <person name="Berlin A."/>
            <person name="Brown A."/>
            <person name="Chapman S.B."/>
            <person name="Chen Z."/>
            <person name="Dunbar C."/>
            <person name="Freedman E."/>
            <person name="Gearin G."/>
            <person name="Gellesch M."/>
            <person name="Goldberg J."/>
            <person name="Griggs A."/>
            <person name="Gujja S."/>
            <person name="Heiman D."/>
            <person name="Howarth C."/>
            <person name="Larson L."/>
            <person name="Lui A."/>
            <person name="MacDonald P.J.P."/>
            <person name="Mehta T."/>
            <person name="Montmayeur A."/>
            <person name="Murphy C."/>
            <person name="Neiman D."/>
            <person name="Pearson M."/>
            <person name="Priest M."/>
            <person name="Roberts A."/>
            <person name="Saif S."/>
            <person name="Shea T."/>
            <person name="Shenoy N."/>
            <person name="Sisk P."/>
            <person name="Stolte C."/>
            <person name="Sykes S."/>
            <person name="Yandava C."/>
            <person name="Wortman J."/>
            <person name="Nusbaum C."/>
            <person name="Birren B."/>
        </authorList>
    </citation>
    <scope>NUCLEOTIDE SEQUENCE</scope>
    <source>
        <strain evidence="5">R3-111a-1</strain>
    </source>
</reference>
<dbReference type="Pfam" id="PF13695">
    <property type="entry name" value="Zn_ribbon_3CxxC"/>
    <property type="match status" value="1"/>
</dbReference>
<dbReference type="OrthoDB" id="8121437at2759"/>